<evidence type="ECO:0000313" key="2">
    <source>
        <dbReference type="EMBL" id="WCF29097.1"/>
    </source>
</evidence>
<gene>
    <name evidence="2" type="ORF">OK117_04310</name>
</gene>
<reference evidence="2" key="1">
    <citation type="journal article" date="2022" name="Phytopathology">
        <title>Complete circularized genome resources of seven strains of Xylella fastidiosa subsp. fastidiosa using hybrid assembly reveals unknown plasmids.</title>
        <authorList>
            <person name="Velasco-Amo M.D.P."/>
            <person name="Arias-Giraldo L.F.F."/>
            <person name="Ecija M.R."/>
            <person name="De La Fuente L."/>
            <person name="Marco-Noales E."/>
            <person name="Moralejo E."/>
            <person name="Navas-Cort J.A."/>
            <person name="Landa B.B."/>
        </authorList>
    </citation>
    <scope>NUCLEOTIDE SEQUENCE</scope>
    <source>
        <strain evidence="2">CFBP8073</strain>
    </source>
</reference>
<dbReference type="AlphaFoldDB" id="A0AAJ5UJ41"/>
<accession>A0AAJ5UJ41</accession>
<protein>
    <submittedName>
        <fullName evidence="2">DUF5710 domain-containing protein</fullName>
    </submittedName>
</protein>
<name>A0AAJ5UJ41_XYLFS</name>
<dbReference type="InterPro" id="IPR043764">
    <property type="entry name" value="DUF5710"/>
</dbReference>
<sequence>MVSEKIWLDLPYKQKEAAKHTAGNLADGSCAISWDKEEKRWYARPGADLDKIKQWLPSHEAKPTHLATKKTWLAVTFEQCHAIK</sequence>
<reference evidence="2" key="2">
    <citation type="submission" date="2022-10" db="EMBL/GenBank/DDBJ databases">
        <authorList>
            <person name="Landa B."/>
            <person name="Arias-Giraldo L.F."/>
            <person name="Roman-Ecija M."/>
            <person name="Velasco-Amo M.P."/>
            <person name="De La Fuente L."/>
            <person name="Marco-Noales E."/>
            <person name="Moralejo E."/>
        </authorList>
    </citation>
    <scope>NUCLEOTIDE SEQUENCE</scope>
    <source>
        <strain evidence="2">CFBP8073</strain>
    </source>
</reference>
<dbReference type="Proteomes" id="UP001211513">
    <property type="component" value="Chromosome"/>
</dbReference>
<dbReference type="EMBL" id="CP109886">
    <property type="protein sequence ID" value="WCF29097.1"/>
    <property type="molecule type" value="Genomic_DNA"/>
</dbReference>
<dbReference type="Pfam" id="PF18974">
    <property type="entry name" value="DUF5710"/>
    <property type="match status" value="1"/>
</dbReference>
<proteinExistence type="predicted"/>
<evidence type="ECO:0000259" key="1">
    <source>
        <dbReference type="Pfam" id="PF18974"/>
    </source>
</evidence>
<evidence type="ECO:0000313" key="3">
    <source>
        <dbReference type="Proteomes" id="UP001211513"/>
    </source>
</evidence>
<feature type="domain" description="DUF5710" evidence="1">
    <location>
        <begin position="5"/>
        <end position="57"/>
    </location>
</feature>
<organism evidence="2 3">
    <name type="scientific">Xylella fastidiosa subsp. fastidiosa</name>
    <dbReference type="NCBI Taxonomy" id="644356"/>
    <lineage>
        <taxon>Bacteria</taxon>
        <taxon>Pseudomonadati</taxon>
        <taxon>Pseudomonadota</taxon>
        <taxon>Gammaproteobacteria</taxon>
        <taxon>Lysobacterales</taxon>
        <taxon>Lysobacteraceae</taxon>
        <taxon>Xylella</taxon>
    </lineage>
</organism>